<accession>A0A8S3FFI3</accession>
<feature type="transmembrane region" description="Helical" evidence="1">
    <location>
        <begin position="15"/>
        <end position="31"/>
    </location>
</feature>
<keyword evidence="1" id="KW-0472">Membrane</keyword>
<dbReference type="Proteomes" id="UP000676336">
    <property type="component" value="Unassembled WGS sequence"/>
</dbReference>
<keyword evidence="1" id="KW-1133">Transmembrane helix</keyword>
<name>A0A8S3FFI3_9BILA</name>
<reference evidence="2" key="1">
    <citation type="submission" date="2021-02" db="EMBL/GenBank/DDBJ databases">
        <authorList>
            <person name="Nowell W R."/>
        </authorList>
    </citation>
    <scope>NUCLEOTIDE SEQUENCE</scope>
</reference>
<evidence type="ECO:0000313" key="2">
    <source>
        <dbReference type="EMBL" id="CAF5119733.1"/>
    </source>
</evidence>
<evidence type="ECO:0000313" key="3">
    <source>
        <dbReference type="Proteomes" id="UP000676336"/>
    </source>
</evidence>
<keyword evidence="1" id="KW-0812">Transmembrane</keyword>
<sequence>SPPTELTVELRLDDSILAVTIVVMFTCLFVAQSQ</sequence>
<comment type="caution">
    <text evidence="2">The sequence shown here is derived from an EMBL/GenBank/DDBJ whole genome shotgun (WGS) entry which is preliminary data.</text>
</comment>
<organism evidence="2 3">
    <name type="scientific">Rotaria magnacalcarata</name>
    <dbReference type="NCBI Taxonomy" id="392030"/>
    <lineage>
        <taxon>Eukaryota</taxon>
        <taxon>Metazoa</taxon>
        <taxon>Spiralia</taxon>
        <taxon>Gnathifera</taxon>
        <taxon>Rotifera</taxon>
        <taxon>Eurotatoria</taxon>
        <taxon>Bdelloidea</taxon>
        <taxon>Philodinida</taxon>
        <taxon>Philodinidae</taxon>
        <taxon>Rotaria</taxon>
    </lineage>
</organism>
<feature type="non-terminal residue" evidence="2">
    <location>
        <position position="1"/>
    </location>
</feature>
<evidence type="ECO:0000256" key="1">
    <source>
        <dbReference type="SAM" id="Phobius"/>
    </source>
</evidence>
<dbReference type="EMBL" id="CAJOBI010259737">
    <property type="protein sequence ID" value="CAF5119733.1"/>
    <property type="molecule type" value="Genomic_DNA"/>
</dbReference>
<protein>
    <submittedName>
        <fullName evidence="2">Uncharacterized protein</fullName>
    </submittedName>
</protein>
<proteinExistence type="predicted"/>
<dbReference type="AlphaFoldDB" id="A0A8S3FFI3"/>
<gene>
    <name evidence="2" type="ORF">SMN809_LOCUS62465</name>
</gene>